<organism evidence="1 2">
    <name type="scientific">Flavobacterium quisquiliarum</name>
    <dbReference type="NCBI Taxonomy" id="1834436"/>
    <lineage>
        <taxon>Bacteria</taxon>
        <taxon>Pseudomonadati</taxon>
        <taxon>Bacteroidota</taxon>
        <taxon>Flavobacteriia</taxon>
        <taxon>Flavobacteriales</taxon>
        <taxon>Flavobacteriaceae</taxon>
        <taxon>Flavobacterium</taxon>
    </lineage>
</organism>
<name>A0ABV8W7R1_9FLAO</name>
<gene>
    <name evidence="1" type="ORF">ACFOY0_17255</name>
</gene>
<dbReference type="Proteomes" id="UP001595719">
    <property type="component" value="Unassembled WGS sequence"/>
</dbReference>
<proteinExistence type="predicted"/>
<dbReference type="RefSeq" id="WP_179002796.1">
    <property type="nucleotide sequence ID" value="NZ_JBHSCO010000005.1"/>
</dbReference>
<keyword evidence="2" id="KW-1185">Reference proteome</keyword>
<protein>
    <submittedName>
        <fullName evidence="1">Uncharacterized protein</fullName>
    </submittedName>
</protein>
<evidence type="ECO:0000313" key="2">
    <source>
        <dbReference type="Proteomes" id="UP001595719"/>
    </source>
</evidence>
<dbReference type="EMBL" id="JBHSCO010000005">
    <property type="protein sequence ID" value="MFC4392747.1"/>
    <property type="molecule type" value="Genomic_DNA"/>
</dbReference>
<sequence>MKKSTVASDEIIERLKSEINNMTVLNNTQVDDDIQFDFTSIEFFIIGFATQLTEGKKIHPNPFEKQRILTPFIVEGKWNGHEIKGFDIENYPTLKSNVICLEKIRELVVEAISNP</sequence>
<accession>A0ABV8W7R1</accession>
<reference evidence="2" key="1">
    <citation type="journal article" date="2019" name="Int. J. Syst. Evol. Microbiol.">
        <title>The Global Catalogue of Microorganisms (GCM) 10K type strain sequencing project: providing services to taxonomists for standard genome sequencing and annotation.</title>
        <authorList>
            <consortium name="The Broad Institute Genomics Platform"/>
            <consortium name="The Broad Institute Genome Sequencing Center for Infectious Disease"/>
            <person name="Wu L."/>
            <person name="Ma J."/>
        </authorList>
    </citation>
    <scope>NUCLEOTIDE SEQUENCE [LARGE SCALE GENOMIC DNA]</scope>
    <source>
        <strain evidence="2">CGMCC 1.15345</strain>
    </source>
</reference>
<comment type="caution">
    <text evidence="1">The sequence shown here is derived from an EMBL/GenBank/DDBJ whole genome shotgun (WGS) entry which is preliminary data.</text>
</comment>
<evidence type="ECO:0000313" key="1">
    <source>
        <dbReference type="EMBL" id="MFC4392747.1"/>
    </source>
</evidence>